<dbReference type="NCBIfam" id="TIGR01599">
    <property type="entry name" value="PYST-A"/>
    <property type="match status" value="1"/>
</dbReference>
<gene>
    <name evidence="3" type="ORF">PBNK65E_000507800</name>
    <name evidence="4" type="ORF">PBSP11A_000505600</name>
</gene>
<feature type="chain" id="PRO_5014059473" evidence="2">
    <location>
        <begin position="26"/>
        <end position="325"/>
    </location>
</feature>
<protein>
    <submittedName>
        <fullName evidence="4">Fam-a protein</fullName>
    </submittedName>
</protein>
<dbReference type="SUPFAM" id="SSF55961">
    <property type="entry name" value="Bet v1-like"/>
    <property type="match status" value="1"/>
</dbReference>
<name>A0A1D3L7L3_PLABE</name>
<dbReference type="EMBL" id="FLVA01000158">
    <property type="protein sequence ID" value="SBW38242.1"/>
    <property type="molecule type" value="Genomic_DNA"/>
</dbReference>
<evidence type="ECO:0000256" key="1">
    <source>
        <dbReference type="SAM" id="MobiDB-lite"/>
    </source>
</evidence>
<proteinExistence type="predicted"/>
<dbReference type="Proteomes" id="UP000220214">
    <property type="component" value="Unassembled WGS sequence"/>
</dbReference>
<organism evidence="4 5">
    <name type="scientific">Plasmodium berghei</name>
    <dbReference type="NCBI Taxonomy" id="5821"/>
    <lineage>
        <taxon>Eukaryota</taxon>
        <taxon>Sar</taxon>
        <taxon>Alveolata</taxon>
        <taxon>Apicomplexa</taxon>
        <taxon>Aconoidasida</taxon>
        <taxon>Haemosporida</taxon>
        <taxon>Plasmodiidae</taxon>
        <taxon>Plasmodium</taxon>
        <taxon>Plasmodium (Vinckeia)</taxon>
    </lineage>
</organism>
<feature type="signal peptide" evidence="2">
    <location>
        <begin position="1"/>
        <end position="25"/>
    </location>
</feature>
<evidence type="ECO:0000256" key="2">
    <source>
        <dbReference type="SAM" id="SignalP"/>
    </source>
</evidence>
<sequence length="325" mass="37260">MNKFYIQFVLFLLTISLYVNNKTLASDPAPGTSTTPESTHHYPTSEVYEKNKHLLSTDPEETINAEKHMEEIVEYFYRHVIGAYGLKDSREKKNKLGWMYGFKKNYQDNRYIERIHYRPYYDSNHRPKYIPNMHDQITSMLWDPDCKKPFNDGSFKIARVYNPNLVMIQQRYGGSSMNSQKYFYALAAYVEKSKRKSMIVMAIVDINDPNPSNKEYKDAIIKNANLLKTTIDSEDHIRQGKLEKPFVNIAGYFIDEFSSTDFNIVYAKSFDKNAPDVLDNPDVLGALGALNCSKASYSLDVSGITDALDGSKAPAPKKKSCFLCC</sequence>
<evidence type="ECO:0000313" key="5">
    <source>
        <dbReference type="Proteomes" id="UP000219860"/>
    </source>
</evidence>
<dbReference type="AlphaFoldDB" id="A0A1D3L7L3"/>
<dbReference type="Proteomes" id="UP000219860">
    <property type="component" value="Unassembled WGS sequence"/>
</dbReference>
<dbReference type="EMBL" id="FMII01000168">
    <property type="protein sequence ID" value="SCL84329.1"/>
    <property type="molecule type" value="Genomic_DNA"/>
</dbReference>
<evidence type="ECO:0000313" key="3">
    <source>
        <dbReference type="EMBL" id="SBW38242.1"/>
    </source>
</evidence>
<evidence type="ECO:0000313" key="4">
    <source>
        <dbReference type="EMBL" id="SCL84329.1"/>
    </source>
</evidence>
<dbReference type="InterPro" id="IPR006486">
    <property type="entry name" value="PYST_A"/>
</dbReference>
<reference evidence="4 5" key="1">
    <citation type="submission" date="2016-08" db="EMBL/GenBank/DDBJ databases">
        <authorList>
            <consortium name="Pathogen Informatics"/>
        </authorList>
    </citation>
    <scope>NUCLEOTIDE SEQUENCE [LARGE SCALE GENOMIC DNA]</scope>
    <source>
        <strain evidence="3 6">NK65e</strain>
        <strain evidence="4 5">SP11 Antwerpcl1</strain>
    </source>
</reference>
<accession>A0A1D3L7L3</accession>
<feature type="region of interest" description="Disordered" evidence="1">
    <location>
        <begin position="26"/>
        <end position="46"/>
    </location>
</feature>
<evidence type="ECO:0000313" key="6">
    <source>
        <dbReference type="Proteomes" id="UP000220214"/>
    </source>
</evidence>
<dbReference type="VEuPathDB" id="PlasmoDB:PBANKA_0007501"/>
<keyword evidence="2" id="KW-0732">Signal</keyword>